<feature type="region of interest" description="Disordered" evidence="1">
    <location>
        <begin position="515"/>
        <end position="588"/>
    </location>
</feature>
<feature type="compositionally biased region" description="Basic residues" evidence="1">
    <location>
        <begin position="539"/>
        <end position="548"/>
    </location>
</feature>
<gene>
    <name evidence="2" type="ORF">LtaPh_0610900</name>
</gene>
<comment type="caution">
    <text evidence="2">The sequence shown here is derived from an EMBL/GenBank/DDBJ whole genome shotgun (WGS) entry which is preliminary data.</text>
</comment>
<accession>A0A640K8U4</accession>
<feature type="compositionally biased region" description="Polar residues" evidence="1">
    <location>
        <begin position="613"/>
        <end position="622"/>
    </location>
</feature>
<sequence>MSLCSRKTTSRGSSTADADHFLRGDHGGIAEDVHGLPAARPLSLSVSRERFQSPSRGADSPRKLSMSCGEDARSPRSVLCASRAVVDPAATERGGGSAAADAALLGGCGAGSDCLERKSGNPATASSASEVNVTHSGPMVPRIHGIPLPGELPSEKAIVYAEVREERAPQRLRMAAKGAFSNVTSLAVLQRVQSRQVSARQVETAGWAPVEPSPMRVGSFGHGGTTEDEFAARMEQHTAARGRGRAATGRAAGGARVSEASSPFPAPHGFSGALLMPSKAMMTTEKSEEDAVALAAAQGVQQVKARDDADEGATRSRNLMEQKRQHPQQPRGERGAPLAHARVPTRSTSPPTPPCNKGDDRDQNNDTQSPQRQHRAAPAASAHYCDSMENIAPSSSRTAASARRSLTCKNRYGRPQYPPSAYRPDATPASTVAKAAANAGRRIAAPIPRGFENFIEKGQARRAAEAAGGPWTAASEKHHTNADTALSTGDRPAKCVRRMSVVELPRGYEMYVRQGQSRRAKAERLEEERRTDDIVNCTHHPRVNRHKIVSASSAASARTVRRSPHPQPRTSAAAAEDNAPTTETLPLSVFERLTRTADERDQRLLPLEERCPTSHQWHSSTPAAAEAATANGHNGSVEGTFSSACKHRAPPQRGETGTQRHTARGSGRNVFENLYAQAQKGVRVATAASARPERFKVHERGAASGRMPTVATSKLGPELSTGGDATAEVTAHKKSQAEIEQHLSQMMSRQAEHRAKWEKQMLAHAADEKAKHGHVVLNRKTDELAERARARYRAREKQAQPWQEQEEAQGAAAVTKKPLQRSVSLRWAPQSPKPVEEGEQSAHGAVRGIEPPPTAAALFSGAASDDLYKHQRQAQEHSEEELSECTFRPRVNKMPGRMTRQLVVESFQGDSASKVCAQSTSATMAWEEVVGSDERTGSVPQLAEYCGSRSNSPLVGSHSGSPFRERSRASPPAHYRVPSPSEMSQAQRAERGFDLSAGMAVGDDYSRSNTASTTYGVHAVESLGGVATTQPRHSSGPLAEQLRGLEEMLSEWKEIERESSPIITHPCNAGVAD</sequence>
<organism evidence="2 3">
    <name type="scientific">Leishmania tarentolae</name>
    <name type="common">Sauroleishmania tarentolae</name>
    <dbReference type="NCBI Taxonomy" id="5689"/>
    <lineage>
        <taxon>Eukaryota</taxon>
        <taxon>Discoba</taxon>
        <taxon>Euglenozoa</taxon>
        <taxon>Kinetoplastea</taxon>
        <taxon>Metakinetoplastina</taxon>
        <taxon>Trypanosomatida</taxon>
        <taxon>Trypanosomatidae</taxon>
        <taxon>Leishmaniinae</taxon>
        <taxon>Leishmania</taxon>
        <taxon>lizard Leishmania</taxon>
    </lineage>
</organism>
<feature type="region of interest" description="Disordered" evidence="1">
    <location>
        <begin position="700"/>
        <end position="723"/>
    </location>
</feature>
<feature type="compositionally biased region" description="Low complexity" evidence="1">
    <location>
        <begin position="465"/>
        <end position="474"/>
    </location>
</feature>
<feature type="region of interest" description="Disordered" evidence="1">
    <location>
        <begin position="239"/>
        <end position="264"/>
    </location>
</feature>
<feature type="region of interest" description="Disordered" evidence="1">
    <location>
        <begin position="944"/>
        <end position="987"/>
    </location>
</feature>
<dbReference type="VEuPathDB" id="TriTrypDB:LtaPh_0610900"/>
<dbReference type="OrthoDB" id="266401at2759"/>
<feature type="compositionally biased region" description="Basic and acidic residues" evidence="1">
    <location>
        <begin position="17"/>
        <end position="27"/>
    </location>
</feature>
<evidence type="ECO:0000313" key="3">
    <source>
        <dbReference type="Proteomes" id="UP000419144"/>
    </source>
</evidence>
<keyword evidence="3" id="KW-1185">Reference proteome</keyword>
<feature type="compositionally biased region" description="Polar residues" evidence="1">
    <location>
        <begin position="631"/>
        <end position="643"/>
    </location>
</feature>
<name>A0A640K8U4_LEITA</name>
<dbReference type="AlphaFoldDB" id="A0A640K8U4"/>
<feature type="region of interest" description="Disordered" evidence="1">
    <location>
        <begin position="600"/>
        <end position="664"/>
    </location>
</feature>
<dbReference type="Proteomes" id="UP000419144">
    <property type="component" value="Unassembled WGS sequence"/>
</dbReference>
<evidence type="ECO:0000256" key="1">
    <source>
        <dbReference type="SAM" id="MobiDB-lite"/>
    </source>
</evidence>
<feature type="region of interest" description="Disordered" evidence="1">
    <location>
        <begin position="1"/>
        <end position="27"/>
    </location>
</feature>
<feature type="compositionally biased region" description="Basic and acidic residues" evidence="1">
    <location>
        <begin position="304"/>
        <end position="324"/>
    </location>
</feature>
<dbReference type="EMBL" id="BLBS01000007">
    <property type="protein sequence ID" value="GET85973.1"/>
    <property type="molecule type" value="Genomic_DNA"/>
</dbReference>
<feature type="region of interest" description="Disordered" evidence="1">
    <location>
        <begin position="796"/>
        <end position="847"/>
    </location>
</feature>
<feature type="compositionally biased region" description="Basic and acidic residues" evidence="1">
    <location>
        <begin position="600"/>
        <end position="612"/>
    </location>
</feature>
<proteinExistence type="predicted"/>
<feature type="region of interest" description="Disordered" evidence="1">
    <location>
        <begin position="463"/>
        <end position="490"/>
    </location>
</feature>
<feature type="region of interest" description="Disordered" evidence="1">
    <location>
        <begin position="298"/>
        <end position="382"/>
    </location>
</feature>
<feature type="region of interest" description="Disordered" evidence="1">
    <location>
        <begin position="44"/>
        <end position="70"/>
    </location>
</feature>
<feature type="compositionally biased region" description="Polar residues" evidence="1">
    <location>
        <begin position="1"/>
        <end position="16"/>
    </location>
</feature>
<feature type="compositionally biased region" description="Polar residues" evidence="1">
    <location>
        <begin position="948"/>
        <end position="960"/>
    </location>
</feature>
<evidence type="ECO:0000313" key="2">
    <source>
        <dbReference type="EMBL" id="GET85973.1"/>
    </source>
</evidence>
<feature type="region of interest" description="Disordered" evidence="1">
    <location>
        <begin position="118"/>
        <end position="138"/>
    </location>
</feature>
<feature type="compositionally biased region" description="Low complexity" evidence="1">
    <location>
        <begin position="799"/>
        <end position="813"/>
    </location>
</feature>
<feature type="compositionally biased region" description="Polar residues" evidence="1">
    <location>
        <begin position="121"/>
        <end position="135"/>
    </location>
</feature>
<feature type="compositionally biased region" description="Low complexity" evidence="1">
    <location>
        <begin position="239"/>
        <end position="256"/>
    </location>
</feature>
<feature type="compositionally biased region" description="Basic and acidic residues" evidence="1">
    <location>
        <begin position="520"/>
        <end position="533"/>
    </location>
</feature>
<protein>
    <submittedName>
        <fullName evidence="2">Uncharacterized protein</fullName>
    </submittedName>
</protein>
<reference evidence="2" key="1">
    <citation type="submission" date="2019-11" db="EMBL/GenBank/DDBJ databases">
        <title>Leishmania tarentolae CDS.</title>
        <authorList>
            <person name="Goto Y."/>
            <person name="Yamagishi J."/>
        </authorList>
    </citation>
    <scope>NUCLEOTIDE SEQUENCE [LARGE SCALE GENOMIC DNA]</scope>
    <source>
        <strain evidence="2">Parrot Tar II</strain>
    </source>
</reference>